<accession>A0AAV8PQW8</accession>
<name>A0AAV8PQW8_ENSVE</name>
<reference evidence="1 2" key="1">
    <citation type="submission" date="2022-12" db="EMBL/GenBank/DDBJ databases">
        <title>Chromosome-scale assembly of the Ensete ventricosum genome.</title>
        <authorList>
            <person name="Dussert Y."/>
            <person name="Stocks J."/>
            <person name="Wendawek A."/>
            <person name="Woldeyes F."/>
            <person name="Nichols R.A."/>
            <person name="Borrell J.S."/>
        </authorList>
    </citation>
    <scope>NUCLEOTIDE SEQUENCE [LARGE SCALE GENOMIC DNA]</scope>
    <source>
        <strain evidence="2">cv. Maze</strain>
        <tissue evidence="1">Seeds</tissue>
    </source>
</reference>
<dbReference type="Proteomes" id="UP001222027">
    <property type="component" value="Unassembled WGS sequence"/>
</dbReference>
<proteinExistence type="predicted"/>
<organism evidence="1 2">
    <name type="scientific">Ensete ventricosum</name>
    <name type="common">Abyssinian banana</name>
    <name type="synonym">Musa ensete</name>
    <dbReference type="NCBI Taxonomy" id="4639"/>
    <lineage>
        <taxon>Eukaryota</taxon>
        <taxon>Viridiplantae</taxon>
        <taxon>Streptophyta</taxon>
        <taxon>Embryophyta</taxon>
        <taxon>Tracheophyta</taxon>
        <taxon>Spermatophyta</taxon>
        <taxon>Magnoliopsida</taxon>
        <taxon>Liliopsida</taxon>
        <taxon>Zingiberales</taxon>
        <taxon>Musaceae</taxon>
        <taxon>Ensete</taxon>
    </lineage>
</organism>
<dbReference type="EMBL" id="JAQQAF010000009">
    <property type="protein sequence ID" value="KAJ8457792.1"/>
    <property type="molecule type" value="Genomic_DNA"/>
</dbReference>
<evidence type="ECO:0000313" key="2">
    <source>
        <dbReference type="Proteomes" id="UP001222027"/>
    </source>
</evidence>
<protein>
    <recommendedName>
        <fullName evidence="3">Secreted protein</fullName>
    </recommendedName>
</protein>
<evidence type="ECO:0008006" key="3">
    <source>
        <dbReference type="Google" id="ProtNLM"/>
    </source>
</evidence>
<dbReference type="AlphaFoldDB" id="A0AAV8PQW8"/>
<gene>
    <name evidence="1" type="ORF">OPV22_030718</name>
</gene>
<evidence type="ECO:0000313" key="1">
    <source>
        <dbReference type="EMBL" id="KAJ8457792.1"/>
    </source>
</evidence>
<keyword evidence="2" id="KW-1185">Reference proteome</keyword>
<sequence length="107" mass="11794">MLLLRPRIALVQRPLPVLCATFAFSLPPTTTVAIKEYRTPHHSSSSILLPPLPPPLPHLAVPRPASFVSLSRSDAKLSELLLTTDIELTIFLVKVGKLSYRVPRLHG</sequence>
<comment type="caution">
    <text evidence="1">The sequence shown here is derived from an EMBL/GenBank/DDBJ whole genome shotgun (WGS) entry which is preliminary data.</text>
</comment>